<comment type="cofactor">
    <cofactor evidence="1 4">
        <name>(R)-lipoate</name>
        <dbReference type="ChEBI" id="CHEBI:83088"/>
    </cofactor>
</comment>
<dbReference type="Pfam" id="PF02817">
    <property type="entry name" value="E3_binding"/>
    <property type="match status" value="1"/>
</dbReference>
<organism evidence="8 9">
    <name type="scientific">Streptomyces chiangmaiensis</name>
    <dbReference type="NCBI Taxonomy" id="766497"/>
    <lineage>
        <taxon>Bacteria</taxon>
        <taxon>Bacillati</taxon>
        <taxon>Actinomycetota</taxon>
        <taxon>Actinomycetes</taxon>
        <taxon>Kitasatosporales</taxon>
        <taxon>Streptomycetaceae</taxon>
        <taxon>Streptomyces</taxon>
    </lineage>
</organism>
<gene>
    <name evidence="8" type="ORF">VXC91_08830</name>
</gene>
<keyword evidence="4 8" id="KW-0808">Transferase</keyword>
<feature type="compositionally biased region" description="Low complexity" evidence="5">
    <location>
        <begin position="111"/>
        <end position="127"/>
    </location>
</feature>
<dbReference type="SUPFAM" id="SSF47005">
    <property type="entry name" value="Peripheral subunit-binding domain of 2-oxo acid dehydrogenase complex"/>
    <property type="match status" value="1"/>
</dbReference>
<evidence type="ECO:0000256" key="5">
    <source>
        <dbReference type="SAM" id="MobiDB-lite"/>
    </source>
</evidence>
<comment type="similarity">
    <text evidence="2 4">Belongs to the 2-oxoacid dehydrogenase family.</text>
</comment>
<dbReference type="Proteomes" id="UP001333996">
    <property type="component" value="Unassembled WGS sequence"/>
</dbReference>
<name>A0ABU7FD35_9ACTN</name>
<dbReference type="InterPro" id="IPR023213">
    <property type="entry name" value="CAT-like_dom_sf"/>
</dbReference>
<dbReference type="SUPFAM" id="SSF52777">
    <property type="entry name" value="CoA-dependent acyltransferases"/>
    <property type="match status" value="1"/>
</dbReference>
<evidence type="ECO:0000259" key="6">
    <source>
        <dbReference type="PROSITE" id="PS50968"/>
    </source>
</evidence>
<dbReference type="GO" id="GO:0016746">
    <property type="term" value="F:acyltransferase activity"/>
    <property type="evidence" value="ECO:0007669"/>
    <property type="project" value="UniProtKB-KW"/>
</dbReference>
<dbReference type="CDD" id="cd06849">
    <property type="entry name" value="lipoyl_domain"/>
    <property type="match status" value="1"/>
</dbReference>
<dbReference type="InterPro" id="IPR036625">
    <property type="entry name" value="E3-bd_dom_sf"/>
</dbReference>
<dbReference type="Gene3D" id="4.10.320.10">
    <property type="entry name" value="E3-binding domain"/>
    <property type="match status" value="1"/>
</dbReference>
<dbReference type="InterPro" id="IPR001078">
    <property type="entry name" value="2-oxoacid_DH_actylTfrase"/>
</dbReference>
<evidence type="ECO:0000256" key="1">
    <source>
        <dbReference type="ARBA" id="ARBA00001938"/>
    </source>
</evidence>
<dbReference type="Gene3D" id="3.30.559.10">
    <property type="entry name" value="Chloramphenicol acetyltransferase-like domain"/>
    <property type="match status" value="1"/>
</dbReference>
<evidence type="ECO:0000259" key="7">
    <source>
        <dbReference type="PROSITE" id="PS51826"/>
    </source>
</evidence>
<keyword evidence="4 8" id="KW-0012">Acyltransferase</keyword>
<evidence type="ECO:0000256" key="3">
    <source>
        <dbReference type="ARBA" id="ARBA00022823"/>
    </source>
</evidence>
<dbReference type="EMBL" id="JAYWVC010000018">
    <property type="protein sequence ID" value="MED7822081.1"/>
    <property type="molecule type" value="Genomic_DNA"/>
</dbReference>
<accession>A0ABU7FD35</accession>
<dbReference type="PROSITE" id="PS51826">
    <property type="entry name" value="PSBD"/>
    <property type="match status" value="1"/>
</dbReference>
<feature type="domain" description="Peripheral subunit-binding (PSBD)" evidence="7">
    <location>
        <begin position="136"/>
        <end position="173"/>
    </location>
</feature>
<dbReference type="PROSITE" id="PS50968">
    <property type="entry name" value="BIOTINYL_LIPOYL"/>
    <property type="match status" value="1"/>
</dbReference>
<protein>
    <recommendedName>
        <fullName evidence="4">Dihydrolipoamide acetyltransferase component of pyruvate dehydrogenase complex</fullName>
        <ecNumber evidence="4">2.3.1.-</ecNumber>
    </recommendedName>
</protein>
<evidence type="ECO:0000313" key="8">
    <source>
        <dbReference type="EMBL" id="MED7822081.1"/>
    </source>
</evidence>
<evidence type="ECO:0000256" key="4">
    <source>
        <dbReference type="RuleBase" id="RU003423"/>
    </source>
</evidence>
<dbReference type="InterPro" id="IPR000089">
    <property type="entry name" value="Biotin_lipoyl"/>
</dbReference>
<dbReference type="InterPro" id="IPR045257">
    <property type="entry name" value="E2/Pdx1"/>
</dbReference>
<dbReference type="RefSeq" id="WP_329506393.1">
    <property type="nucleotide sequence ID" value="NZ_BAAAYZ010000028.1"/>
</dbReference>
<dbReference type="SUPFAM" id="SSF51230">
    <property type="entry name" value="Single hybrid motif"/>
    <property type="match status" value="1"/>
</dbReference>
<feature type="region of interest" description="Disordered" evidence="5">
    <location>
        <begin position="93"/>
        <end position="131"/>
    </location>
</feature>
<dbReference type="InterPro" id="IPR004167">
    <property type="entry name" value="PSBD"/>
</dbReference>
<keyword evidence="3 4" id="KW-0450">Lipoyl</keyword>
<dbReference type="PANTHER" id="PTHR23151">
    <property type="entry name" value="DIHYDROLIPOAMIDE ACETYL/SUCCINYL-TRANSFERASE-RELATED"/>
    <property type="match status" value="1"/>
</dbReference>
<dbReference type="Pfam" id="PF00198">
    <property type="entry name" value="2-oxoacid_dh"/>
    <property type="match status" value="1"/>
</dbReference>
<reference evidence="8" key="1">
    <citation type="submission" date="2024-01" db="EMBL/GenBank/DDBJ databases">
        <title>First draft genome sequence data of TA4-1, the type strain of Gram-positive actinobacterium Streptomyces chiangmaiensis.</title>
        <authorList>
            <person name="Yasawong M."/>
            <person name="Nantapong N."/>
        </authorList>
    </citation>
    <scope>NUCLEOTIDE SEQUENCE</scope>
    <source>
        <strain evidence="8">TA4-1</strain>
    </source>
</reference>
<sequence>MAEILRMPEVAANTPEAVLQAWNVELNTPYAAGEPIVTVETEKAVVEVEAENDGVLLRLLVDAGSTVEVGAPIAVWGKPDEPASEVDGVLASLGAGQAPAPDPTTSTPEQAATATPADTVAPAPTDAAPDRGERVFASPLARRLARESGVDLNAVVGTGPHGRIRRRDIEAAIAGSAAPERTSPAEASADNQSIGTPVVAPRFVDVPNTRMRAAIARRLTESKQNTPHFYLRAGARVDALLELRQQINAGLGVKVSINDMLVKAIASAHVIVPAMNVQWNDTSVRHFSDVDIAVAVATEGGLVTPVVRGVDSLSMSGVATATKDMIARAKERRLRQDELEGGTISITNLGMYGTEDFAAIINPPQAAILAVGAVRQEAVVQEGAVTVASVLRLTLAVDHRAVDGATAAEWLQAFVNVLEHPLRILV</sequence>
<evidence type="ECO:0000256" key="2">
    <source>
        <dbReference type="ARBA" id="ARBA00007317"/>
    </source>
</evidence>
<feature type="domain" description="Lipoyl-binding" evidence="6">
    <location>
        <begin position="2"/>
        <end position="77"/>
    </location>
</feature>
<dbReference type="Pfam" id="PF00364">
    <property type="entry name" value="Biotin_lipoyl"/>
    <property type="match status" value="1"/>
</dbReference>
<dbReference type="PANTHER" id="PTHR23151:SF90">
    <property type="entry name" value="DIHYDROLIPOYLLYSINE-RESIDUE ACETYLTRANSFERASE COMPONENT OF PYRUVATE DEHYDROGENASE COMPLEX, MITOCHONDRIAL-RELATED"/>
    <property type="match status" value="1"/>
</dbReference>
<dbReference type="EC" id="2.3.1.-" evidence="4"/>
<comment type="caution">
    <text evidence="8">The sequence shown here is derived from an EMBL/GenBank/DDBJ whole genome shotgun (WGS) entry which is preliminary data.</text>
</comment>
<dbReference type="Gene3D" id="2.40.50.100">
    <property type="match status" value="1"/>
</dbReference>
<proteinExistence type="inferred from homology"/>
<evidence type="ECO:0000313" key="9">
    <source>
        <dbReference type="Proteomes" id="UP001333996"/>
    </source>
</evidence>
<dbReference type="InterPro" id="IPR011053">
    <property type="entry name" value="Single_hybrid_motif"/>
</dbReference>
<keyword evidence="9" id="KW-1185">Reference proteome</keyword>